<gene>
    <name evidence="1" type="ORF">SAMN05660236_0155</name>
</gene>
<evidence type="ECO:0000313" key="2">
    <source>
        <dbReference type="Proteomes" id="UP000190961"/>
    </source>
</evidence>
<accession>A0A1T5ILJ3</accession>
<evidence type="ECO:0008006" key="3">
    <source>
        <dbReference type="Google" id="ProtNLM"/>
    </source>
</evidence>
<dbReference type="OrthoDB" id="9765571at2"/>
<dbReference type="STRING" id="688867.SAMN05660236_0155"/>
<sequence length="503" mass="56147">MKKNIGIILSVILLSINFAWAQSYSESALLFSRTQPAGSARILGLGGTQTALGGDYSSALSNPAGLGMYNRSEFTFTPALTFYDTKSQFNNTPTNESTSKFNIPGISYVMHMGRDDDSRDYRGGSLGISFSRVNDFNRSTIYRGRNEQNSIIDYFIEQANGDTPDQFNEGDYQYNTPTGLAYYNYLIGPTSILDSNNPDDRYFTDAPIASDQQEEILTKGTSYQWNFSYGANFKDKIFFGGGLGISTLRYKSQKTFSESYVDSDTIQSMQLSENLNIRGSGVNVTIGAIARPFDFLQVGLSFTSPTYYQITENYDASMNTSWNDYDYWDGQKYTNLNNESASTDIVTSEYNLTTPLKLSAGVAFISKYGFITADIERTNPAKARYSSDISGISFTNENDEIKAAYSTVYNYRFGAEFRYNIFRLRGGYNVQGSTFKNDNLDNKITTVSGGVGVRLKKFSADFALISRSADNFYSPYTLNDSTEPIVKIENKTLTSMITFGFTF</sequence>
<reference evidence="1 2" key="1">
    <citation type="submission" date="2017-02" db="EMBL/GenBank/DDBJ databases">
        <authorList>
            <person name="Peterson S.W."/>
        </authorList>
    </citation>
    <scope>NUCLEOTIDE SEQUENCE [LARGE SCALE GENOMIC DNA]</scope>
    <source>
        <strain evidence="1 2">DSM 25262</strain>
    </source>
</reference>
<dbReference type="RefSeq" id="WP_079684808.1">
    <property type="nucleotide sequence ID" value="NZ_FUZU01000001.1"/>
</dbReference>
<dbReference type="EMBL" id="FUZU01000001">
    <property type="protein sequence ID" value="SKC39833.1"/>
    <property type="molecule type" value="Genomic_DNA"/>
</dbReference>
<dbReference type="Gene3D" id="2.40.160.60">
    <property type="entry name" value="Outer membrane protein transport protein (OMPP1/FadL/TodX)"/>
    <property type="match status" value="1"/>
</dbReference>
<evidence type="ECO:0000313" key="1">
    <source>
        <dbReference type="EMBL" id="SKC39833.1"/>
    </source>
</evidence>
<dbReference type="SUPFAM" id="SSF56935">
    <property type="entry name" value="Porins"/>
    <property type="match status" value="1"/>
</dbReference>
<protein>
    <recommendedName>
        <fullName evidence="3">Outer membrane protein transport protein (OMPP1/FadL/TodX)</fullName>
    </recommendedName>
</protein>
<keyword evidence="2" id="KW-1185">Reference proteome</keyword>
<proteinExistence type="predicted"/>
<dbReference type="Proteomes" id="UP000190961">
    <property type="component" value="Unassembled WGS sequence"/>
</dbReference>
<dbReference type="AlphaFoldDB" id="A0A1T5ILJ3"/>
<organism evidence="1 2">
    <name type="scientific">Ohtaekwangia koreensis</name>
    <dbReference type="NCBI Taxonomy" id="688867"/>
    <lineage>
        <taxon>Bacteria</taxon>
        <taxon>Pseudomonadati</taxon>
        <taxon>Bacteroidota</taxon>
        <taxon>Cytophagia</taxon>
        <taxon>Cytophagales</taxon>
        <taxon>Fulvivirgaceae</taxon>
        <taxon>Ohtaekwangia</taxon>
    </lineage>
</organism>
<name>A0A1T5ILJ3_9BACT</name>